<feature type="transmembrane region" description="Helical" evidence="1">
    <location>
        <begin position="36"/>
        <end position="59"/>
    </location>
</feature>
<keyword evidence="1" id="KW-0472">Membrane</keyword>
<name>A0A0F9EB54_9ZZZZ</name>
<evidence type="ECO:0000256" key="1">
    <source>
        <dbReference type="SAM" id="Phobius"/>
    </source>
</evidence>
<comment type="caution">
    <text evidence="2">The sequence shown here is derived from an EMBL/GenBank/DDBJ whole genome shotgun (WGS) entry which is preliminary data.</text>
</comment>
<reference evidence="2" key="1">
    <citation type="journal article" date="2015" name="Nature">
        <title>Complex archaea that bridge the gap between prokaryotes and eukaryotes.</title>
        <authorList>
            <person name="Spang A."/>
            <person name="Saw J.H."/>
            <person name="Jorgensen S.L."/>
            <person name="Zaremba-Niedzwiedzka K."/>
            <person name="Martijn J."/>
            <person name="Lind A.E."/>
            <person name="van Eijk R."/>
            <person name="Schleper C."/>
            <person name="Guy L."/>
            <person name="Ettema T.J."/>
        </authorList>
    </citation>
    <scope>NUCLEOTIDE SEQUENCE</scope>
</reference>
<keyword evidence="1" id="KW-1133">Transmembrane helix</keyword>
<evidence type="ECO:0000313" key="2">
    <source>
        <dbReference type="EMBL" id="KKL63436.1"/>
    </source>
</evidence>
<feature type="transmembrane region" description="Helical" evidence="1">
    <location>
        <begin position="79"/>
        <end position="103"/>
    </location>
</feature>
<feature type="transmembrane region" description="Helical" evidence="1">
    <location>
        <begin position="6"/>
        <end position="29"/>
    </location>
</feature>
<protein>
    <submittedName>
        <fullName evidence="2">Uncharacterized protein</fullName>
    </submittedName>
</protein>
<proteinExistence type="predicted"/>
<dbReference type="AlphaFoldDB" id="A0A0F9EB54"/>
<accession>A0A0F9EB54</accession>
<sequence>IIGASILKTIMPVLIPFLAALTDPVILATMEDIGRIVGIILIPALMAFTFTLNLMIPIIKVVTNFLANIGGVLRVVGNGFIWFINVIIGGINSLLKLITFGAWKNIPRIPSLQGGIKSVPQTGLYILHKREEVIPANRRDRKSSGITIHIHMDNSIIDNRDKLVQDIAEQVWMRIG</sequence>
<dbReference type="EMBL" id="LAZR01028170">
    <property type="protein sequence ID" value="KKL63436.1"/>
    <property type="molecule type" value="Genomic_DNA"/>
</dbReference>
<keyword evidence="1" id="KW-0812">Transmembrane</keyword>
<organism evidence="2">
    <name type="scientific">marine sediment metagenome</name>
    <dbReference type="NCBI Taxonomy" id="412755"/>
    <lineage>
        <taxon>unclassified sequences</taxon>
        <taxon>metagenomes</taxon>
        <taxon>ecological metagenomes</taxon>
    </lineage>
</organism>
<gene>
    <name evidence="2" type="ORF">LCGC14_2175140</name>
</gene>
<feature type="non-terminal residue" evidence="2">
    <location>
        <position position="1"/>
    </location>
</feature>